<evidence type="ECO:0000313" key="1">
    <source>
        <dbReference type="EMBL" id="TYR73779.1"/>
    </source>
</evidence>
<comment type="caution">
    <text evidence="1">The sequence shown here is derived from an EMBL/GenBank/DDBJ whole genome shotgun (WGS) entry which is preliminary data.</text>
</comment>
<evidence type="ECO:0000313" key="2">
    <source>
        <dbReference type="Proteomes" id="UP000323317"/>
    </source>
</evidence>
<sequence length="122" mass="14001">MPPNKKDYEAFLIFLYSNKINKEFPISKHNKSGSALISPDRQMFQREKKAGFPFILFGLFDPEGLGAAAGRNESASALISLDRQMFQREKKAGCCFYVYKQRKEAGTKPSSKMKKLEKFYDE</sequence>
<dbReference type="AlphaFoldDB" id="A0A5D4KA78"/>
<gene>
    <name evidence="1" type="ORF">FZC79_16775</name>
</gene>
<proteinExistence type="predicted"/>
<organism evidence="1 2">
    <name type="scientific">Rossellomorea vietnamensis</name>
    <dbReference type="NCBI Taxonomy" id="218284"/>
    <lineage>
        <taxon>Bacteria</taxon>
        <taxon>Bacillati</taxon>
        <taxon>Bacillota</taxon>
        <taxon>Bacilli</taxon>
        <taxon>Bacillales</taxon>
        <taxon>Bacillaceae</taxon>
        <taxon>Rossellomorea</taxon>
    </lineage>
</organism>
<protein>
    <submittedName>
        <fullName evidence="1">Uncharacterized protein</fullName>
    </submittedName>
</protein>
<dbReference type="EMBL" id="VTEH01000015">
    <property type="protein sequence ID" value="TYR73779.1"/>
    <property type="molecule type" value="Genomic_DNA"/>
</dbReference>
<name>A0A5D4KA78_9BACI</name>
<reference evidence="1 2" key="1">
    <citation type="submission" date="2019-08" db="EMBL/GenBank/DDBJ databases">
        <title>Bacillus genomes from the desert of Cuatro Cienegas, Coahuila.</title>
        <authorList>
            <person name="Olmedo-Alvarez G."/>
        </authorList>
    </citation>
    <scope>NUCLEOTIDE SEQUENCE [LARGE SCALE GENOMIC DNA]</scope>
    <source>
        <strain evidence="1 2">CH40_1T</strain>
    </source>
</reference>
<dbReference type="Proteomes" id="UP000323317">
    <property type="component" value="Unassembled WGS sequence"/>
</dbReference>
<accession>A0A5D4KA78</accession>